<dbReference type="Proteomes" id="UP001185092">
    <property type="component" value="Unassembled WGS sequence"/>
</dbReference>
<dbReference type="RefSeq" id="WP_309940775.1">
    <property type="nucleotide sequence ID" value="NZ_AP025306.1"/>
</dbReference>
<organism evidence="2 3">
    <name type="scientific">Aureibacter tunicatorum</name>
    <dbReference type="NCBI Taxonomy" id="866807"/>
    <lineage>
        <taxon>Bacteria</taxon>
        <taxon>Pseudomonadati</taxon>
        <taxon>Bacteroidota</taxon>
        <taxon>Cytophagia</taxon>
        <taxon>Cytophagales</taxon>
        <taxon>Persicobacteraceae</taxon>
        <taxon>Aureibacter</taxon>
    </lineage>
</organism>
<reference evidence="2" key="1">
    <citation type="submission" date="2023-07" db="EMBL/GenBank/DDBJ databases">
        <title>Genomic Encyclopedia of Type Strains, Phase IV (KMG-IV): sequencing the most valuable type-strain genomes for metagenomic binning, comparative biology and taxonomic classification.</title>
        <authorList>
            <person name="Goeker M."/>
        </authorList>
    </citation>
    <scope>NUCLEOTIDE SEQUENCE</scope>
    <source>
        <strain evidence="2">DSM 26174</strain>
    </source>
</reference>
<evidence type="ECO:0000313" key="3">
    <source>
        <dbReference type="Proteomes" id="UP001185092"/>
    </source>
</evidence>
<feature type="domain" description="N-acetyltransferase" evidence="1">
    <location>
        <begin position="1"/>
        <end position="162"/>
    </location>
</feature>
<name>A0AAE3XSE4_9BACT</name>
<keyword evidence="2" id="KW-0689">Ribosomal protein</keyword>
<accession>A0AAE3XSE4</accession>
<dbReference type="EMBL" id="JAVDQD010000005">
    <property type="protein sequence ID" value="MDR6240664.1"/>
    <property type="molecule type" value="Genomic_DNA"/>
</dbReference>
<keyword evidence="3" id="KW-1185">Reference proteome</keyword>
<dbReference type="InterPro" id="IPR000182">
    <property type="entry name" value="GNAT_dom"/>
</dbReference>
<sequence length="272" mass="31404">MEIKTLEKVSFKAIVECFLAAFSDYFVAMPQETSYYEKRWKAAGVDWKYSYGAFDQDKLVAFIIHAVDYRQGKKKAYNTGTGVLPSHRGNKLIKRIYQKAMIDLAKADFNQIELEVIKENIPALRSYQSIGFEISSSYKCYSGEISLGDISEQAFELREIDKGEFDWELSQGKYSWDYQKPSLVSADYKYYYLVVHGKPESYFIINATGNIGQFDVLQENDNAWKRLMKAIASVSNTVKIINVDESNASKVQILERHNLRNTVDQYEMLLRI</sequence>
<dbReference type="GO" id="GO:0005840">
    <property type="term" value="C:ribosome"/>
    <property type="evidence" value="ECO:0007669"/>
    <property type="project" value="UniProtKB-KW"/>
</dbReference>
<dbReference type="CDD" id="cd04301">
    <property type="entry name" value="NAT_SF"/>
    <property type="match status" value="1"/>
</dbReference>
<dbReference type="PROSITE" id="PS51186">
    <property type="entry name" value="GNAT"/>
    <property type="match status" value="1"/>
</dbReference>
<dbReference type="Pfam" id="PF00583">
    <property type="entry name" value="Acetyltransf_1"/>
    <property type="match status" value="1"/>
</dbReference>
<dbReference type="Gene3D" id="3.40.630.30">
    <property type="match status" value="1"/>
</dbReference>
<keyword evidence="2" id="KW-0687">Ribonucleoprotein</keyword>
<proteinExistence type="predicted"/>
<dbReference type="SUPFAM" id="SSF55729">
    <property type="entry name" value="Acyl-CoA N-acyltransferases (Nat)"/>
    <property type="match status" value="1"/>
</dbReference>
<dbReference type="InterPro" id="IPR016181">
    <property type="entry name" value="Acyl_CoA_acyltransferase"/>
</dbReference>
<protein>
    <submittedName>
        <fullName evidence="2">Ribosomal protein S18 acetylase RimI-like enzyme</fullName>
    </submittedName>
</protein>
<dbReference type="GO" id="GO:0016747">
    <property type="term" value="F:acyltransferase activity, transferring groups other than amino-acyl groups"/>
    <property type="evidence" value="ECO:0007669"/>
    <property type="project" value="InterPro"/>
</dbReference>
<evidence type="ECO:0000259" key="1">
    <source>
        <dbReference type="PROSITE" id="PS51186"/>
    </source>
</evidence>
<gene>
    <name evidence="2" type="ORF">HNQ88_003740</name>
</gene>
<dbReference type="AlphaFoldDB" id="A0AAE3XSE4"/>
<evidence type="ECO:0000313" key="2">
    <source>
        <dbReference type="EMBL" id="MDR6240664.1"/>
    </source>
</evidence>
<comment type="caution">
    <text evidence="2">The sequence shown here is derived from an EMBL/GenBank/DDBJ whole genome shotgun (WGS) entry which is preliminary data.</text>
</comment>